<name>A0A1H6BQV3_9EURY</name>
<dbReference type="Gene3D" id="1.10.8.60">
    <property type="match status" value="1"/>
</dbReference>
<dbReference type="Proteomes" id="UP000236740">
    <property type="component" value="Unassembled WGS sequence"/>
</dbReference>
<keyword evidence="2" id="KW-1185">Reference proteome</keyword>
<proteinExistence type="predicted"/>
<sequence length="63" mass="6840">MYEELGRFAIDLTPAVVRRPMSTPREAFVERGEVAVVGDQEDLITGVAARLSKGGKVCTESDD</sequence>
<accession>A0A1H6BQV3</accession>
<reference evidence="1 2" key="1">
    <citation type="submission" date="2016-10" db="EMBL/GenBank/DDBJ databases">
        <authorList>
            <person name="de Groot N.N."/>
        </authorList>
    </citation>
    <scope>NUCLEOTIDE SEQUENCE [LARGE SCALE GENOMIC DNA]</scope>
    <source>
        <strain evidence="1 2">CGMCC 1.10331</strain>
    </source>
</reference>
<dbReference type="EMBL" id="FNVN01000005">
    <property type="protein sequence ID" value="SEG63073.1"/>
    <property type="molecule type" value="Genomic_DNA"/>
</dbReference>
<evidence type="ECO:0000313" key="1">
    <source>
        <dbReference type="EMBL" id="SEG63073.1"/>
    </source>
</evidence>
<protein>
    <submittedName>
        <fullName evidence="1">DmpG-like communication domain-containing protein</fullName>
    </submittedName>
</protein>
<organism evidence="1 2">
    <name type="scientific">Halobellus limi</name>
    <dbReference type="NCBI Taxonomy" id="699433"/>
    <lineage>
        <taxon>Archaea</taxon>
        <taxon>Methanobacteriati</taxon>
        <taxon>Methanobacteriota</taxon>
        <taxon>Stenosarchaea group</taxon>
        <taxon>Halobacteria</taxon>
        <taxon>Halobacteriales</taxon>
        <taxon>Haloferacaceae</taxon>
        <taxon>Halobellus</taxon>
    </lineage>
</organism>
<gene>
    <name evidence="1" type="ORF">SAMN04488133_2941</name>
</gene>
<evidence type="ECO:0000313" key="2">
    <source>
        <dbReference type="Proteomes" id="UP000236740"/>
    </source>
</evidence>
<dbReference type="RefSeq" id="WP_103992611.1">
    <property type="nucleotide sequence ID" value="NZ_FNVN01000005.1"/>
</dbReference>
<dbReference type="AlphaFoldDB" id="A0A1H6BQV3"/>